<evidence type="ECO:0000256" key="2">
    <source>
        <dbReference type="ARBA" id="ARBA00022618"/>
    </source>
</evidence>
<dbReference type="Gene3D" id="3.30.170.10">
    <property type="entry name" value="Cyclin-dependent kinase, regulatory subunit"/>
    <property type="match status" value="1"/>
</dbReference>
<dbReference type="EMBL" id="QEAM01000022">
    <property type="protein sequence ID" value="TPX50131.1"/>
    <property type="molecule type" value="Genomic_DNA"/>
</dbReference>
<feature type="region of interest" description="Disordered" evidence="5">
    <location>
        <begin position="176"/>
        <end position="266"/>
    </location>
</feature>
<keyword evidence="2 4" id="KW-0132">Cell division</keyword>
<dbReference type="SMART" id="SM01084">
    <property type="entry name" value="CKS"/>
    <property type="match status" value="1"/>
</dbReference>
<comment type="caution">
    <text evidence="6">The sequence shown here is derived from an EMBL/GenBank/DDBJ whole genome shotgun (WGS) entry which is preliminary data.</text>
</comment>
<dbReference type="EMBL" id="QEAN01000003">
    <property type="protein sequence ID" value="TPX54666.1"/>
    <property type="molecule type" value="Genomic_DNA"/>
</dbReference>
<evidence type="ECO:0000313" key="9">
    <source>
        <dbReference type="Proteomes" id="UP000320475"/>
    </source>
</evidence>
<comment type="similarity">
    <text evidence="1 4">Belongs to the CKS family.</text>
</comment>
<dbReference type="SUPFAM" id="SSF55637">
    <property type="entry name" value="Cell cycle regulatory proteins"/>
    <property type="match status" value="1"/>
</dbReference>
<evidence type="ECO:0000256" key="1">
    <source>
        <dbReference type="ARBA" id="ARBA00007782"/>
    </source>
</evidence>
<dbReference type="OrthoDB" id="440676at2759"/>
<protein>
    <recommendedName>
        <fullName evidence="4">Cyclin-dependent kinases regulatory subunit</fullName>
    </recommendedName>
</protein>
<gene>
    <name evidence="6" type="ORF">SeLEV6574_g01092</name>
    <name evidence="7" type="ORF">SeMB42_g00147</name>
</gene>
<proteinExistence type="inferred from homology"/>
<dbReference type="PRINTS" id="PR00296">
    <property type="entry name" value="CYCLINKINASE"/>
</dbReference>
<dbReference type="GO" id="GO:0051301">
    <property type="term" value="P:cell division"/>
    <property type="evidence" value="ECO:0007669"/>
    <property type="project" value="UniProtKB-UniRule"/>
</dbReference>
<dbReference type="InterPro" id="IPR000789">
    <property type="entry name" value="Cyclin-dep_kinase_reg-sub"/>
</dbReference>
<dbReference type="STRING" id="286115.A0A507DFF3"/>
<dbReference type="Proteomes" id="UP000320475">
    <property type="component" value="Unassembled WGS sequence"/>
</dbReference>
<keyword evidence="8" id="KW-1185">Reference proteome</keyword>
<evidence type="ECO:0000256" key="3">
    <source>
        <dbReference type="ARBA" id="ARBA00023306"/>
    </source>
</evidence>
<evidence type="ECO:0000256" key="5">
    <source>
        <dbReference type="SAM" id="MobiDB-lite"/>
    </source>
</evidence>
<keyword evidence="3 4" id="KW-0131">Cell cycle</keyword>
<sequence length="266" mass="30965">MTQQPTNEYDIMLAEDVIEHDDSEEEYAKERLLQYQKETCDVHQRYADFVSEHQDLVDKIYYSQRYYDDDYEYRHVILPKQLYKEIPQHLKGCLLSDAEWRAIGITQSVGWEHYCIHAPEPHIFMFKRQKHFQEKREQLVAEKFVEEPESALLEAAQPEDAAEEDAQIECIARMTAGQGRERSEAPRSHRKRPLSRSASSTSSQDHIQDRDDSAAKISSRRVSSRRSPRLSSGSTMHDVTQQHPELICSSSSGNDEGSSRERRIPH</sequence>
<feature type="compositionally biased region" description="Basic and acidic residues" evidence="5">
    <location>
        <begin position="257"/>
        <end position="266"/>
    </location>
</feature>
<evidence type="ECO:0000313" key="7">
    <source>
        <dbReference type="EMBL" id="TPX54666.1"/>
    </source>
</evidence>
<dbReference type="AlphaFoldDB" id="A0A507DFF3"/>
<dbReference type="Proteomes" id="UP000317494">
    <property type="component" value="Unassembled WGS sequence"/>
</dbReference>
<evidence type="ECO:0000256" key="4">
    <source>
        <dbReference type="RuleBase" id="RU311113"/>
    </source>
</evidence>
<dbReference type="InterPro" id="IPR036858">
    <property type="entry name" value="Cyclin-dep_kinase_reg-sub_sf"/>
</dbReference>
<comment type="function">
    <text evidence="4">Binds to the catalytic subunit of the cyclin dependent kinases and is essential for their biological function.</text>
</comment>
<reference evidence="8 9" key="1">
    <citation type="journal article" date="2019" name="Sci. Rep.">
        <title>Comparative genomics of chytrid fungi reveal insights into the obligate biotrophic and pathogenic lifestyle of Synchytrium endobioticum.</title>
        <authorList>
            <person name="van de Vossenberg B.T.L.H."/>
            <person name="Warris S."/>
            <person name="Nguyen H.D.T."/>
            <person name="van Gent-Pelzer M.P.E."/>
            <person name="Joly D.L."/>
            <person name="van de Geest H.C."/>
            <person name="Bonants P.J.M."/>
            <person name="Smith D.S."/>
            <person name="Levesque C.A."/>
            <person name="van der Lee T.A.J."/>
        </authorList>
    </citation>
    <scope>NUCLEOTIDE SEQUENCE [LARGE SCALE GENOMIC DNA]</scope>
    <source>
        <strain evidence="6 9">LEV6574</strain>
        <strain evidence="7 8">MB42</strain>
    </source>
</reference>
<dbReference type="Pfam" id="PF01111">
    <property type="entry name" value="CKS"/>
    <property type="match status" value="1"/>
</dbReference>
<dbReference type="GO" id="GO:0016538">
    <property type="term" value="F:cyclin-dependent protein serine/threonine kinase regulator activity"/>
    <property type="evidence" value="ECO:0007669"/>
    <property type="project" value="InterPro"/>
</dbReference>
<feature type="compositionally biased region" description="Basic residues" evidence="5">
    <location>
        <begin position="218"/>
        <end position="228"/>
    </location>
</feature>
<dbReference type="VEuPathDB" id="FungiDB:SeMB42_g00147"/>
<dbReference type="PROSITE" id="PS00944">
    <property type="entry name" value="CKS_1"/>
    <property type="match status" value="1"/>
</dbReference>
<evidence type="ECO:0000313" key="8">
    <source>
        <dbReference type="Proteomes" id="UP000317494"/>
    </source>
</evidence>
<evidence type="ECO:0000313" key="6">
    <source>
        <dbReference type="EMBL" id="TPX50131.1"/>
    </source>
</evidence>
<organism evidence="6 9">
    <name type="scientific">Synchytrium endobioticum</name>
    <dbReference type="NCBI Taxonomy" id="286115"/>
    <lineage>
        <taxon>Eukaryota</taxon>
        <taxon>Fungi</taxon>
        <taxon>Fungi incertae sedis</taxon>
        <taxon>Chytridiomycota</taxon>
        <taxon>Chytridiomycota incertae sedis</taxon>
        <taxon>Chytridiomycetes</taxon>
        <taxon>Synchytriales</taxon>
        <taxon>Synchytriaceae</taxon>
        <taxon>Synchytrium</taxon>
    </lineage>
</organism>
<accession>A0A507DFF3</accession>
<dbReference type="PANTHER" id="PTHR23415">
    <property type="entry name" value="CYCLIN-DEPENDENT KINASES REGULATORY SUBUNIT/60S RIBOSOME SUBUNIT BIOGENESIS PROTEIN NIP7"/>
    <property type="match status" value="1"/>
</dbReference>
<name>A0A507DFF3_9FUNG</name>